<dbReference type="EMBL" id="AUYC01000021">
    <property type="protein sequence ID" value="KZN64493.1"/>
    <property type="molecule type" value="Genomic_DNA"/>
</dbReference>
<sequence>MPLILTLIAIFSLFSLFSLFSAGSLAQDANLQADVQWYDIETLELERSAADISLTHQQAKYLFLPAGQWLSTSNDTLESLSFWQGQTVNALMQVSKQQWLCQQSMCQISASNRSRIFKVINHQQDGKFEIWRGYQHTHRDPFRRAVELPIPGKTVAIAQEHTTLYPLHNQQSVKVYFKQAKKLKLTVHRDLYDLQKGGRVVALVNDIPVSIVNVSEAQAQEYTQHKLGVGNVDYLAVPADSYLTLTSHTQTWVKLEQMHRAIYDQNAAIKHQEKLLNPYWVNNLDNALHAIYFDDDINQLTQFRPEKASTLELRRHQDFISTISTGTFLTPLSNGSKPLTTQKRLVSIYQSARTAKQQLFQSQTNSMLQYNRLTKSLTFDLSQEQRVTNNAQLYIRTNRPAELVLDINAVRHKIAVTPRHGFAPISLDIAMDTDHIRVFSASDAKIEIALQIRTLLPLPNNELLYAQPGKLTQKSPTISALLSRIQSDKVKSYINSLSNFKLETGSNNSPLTTHKKSHWMYQLGEVEYLAKHAPTKALPKLKALLSSPFSDVQLRAWQLRLALLSQLDRDNAVLRYLGALLLSPNPALSHFAAEGLLSRYQQTNQVFNIQGLCALKQQLKGCAELLSSTLLSQGKLLETLWLDHDKQHVSNTLYDRLGYTSYGGQSPDILPRYDIVHREQAQLIAETAAYKAYQVGAQPLSITAHSDINIQVSARSLGMQSGESSLTWLHLDKGNHLYFMPIYSDILSTTSVVTPIEAPLSVASNSMISLRAGETLTLSSKQTTFAQIQIFDEHHFNPYSTQQMSEFALGTPFLELLHTTNTHNTAAFTKLLNNSLYRLENSTLAEHEFTALFSKLNGLDVPASLSKLHDRVQSFGHWVPLRKYLNYAGTQLIDLSPIETRSIAEQISRHTAKRDDVKGITIRPYHTLSLDLNELKTMQIRLIFHFSDAELVSNAATLVAIDTGNDEVAWPITDQQSPFGLTQNELGNGIVNVRWLNPYLSQILQVEVQVKNGRTWQSMELDQRQLFYYTTQSQPILAQLDKDALVKIERFKNKLRQEEIGFYPAGNIEIPRDYARLARLFTWRLNMNRQKLTVAPPVAPLQLNRAKLKFERLAKHFNEPLINANGNWTHIEGFMGYDRDGIFQTNDPIDTAHRLDFGIRLRNRYRQHWYRLEGAYRVNNLRYESLAINGIYNWLDHDTPWYGEIGIYNRWQEAELAQESHLTSHIDATIGQIWRDDVSVRHQWWWQPYYYYTSIEKQEYLDDPFISQDMYNFYRANHMHGWRSGYRIRYQPWVDSQFSAQISTTSNEDWTSLDTATLSGNWQQYYEGHIFTLGLSSSYVFADQNRPNATWQYLTSISWQTLFDFSEHTAGWISLNWTQDWFRNNHNVRFEVTLGNLQNTGFAPFAHDEIIFESLQLTHFLEQDINGR</sequence>
<keyword evidence="1" id="KW-0732">Signal</keyword>
<dbReference type="Proteomes" id="UP000076486">
    <property type="component" value="Unassembled WGS sequence"/>
</dbReference>
<evidence type="ECO:0000256" key="1">
    <source>
        <dbReference type="SAM" id="SignalP"/>
    </source>
</evidence>
<feature type="signal peptide" evidence="1">
    <location>
        <begin position="1"/>
        <end position="26"/>
    </location>
</feature>
<proteinExistence type="predicted"/>
<name>A0A162BMY8_9GAMM</name>
<evidence type="ECO:0000313" key="3">
    <source>
        <dbReference type="Proteomes" id="UP000076486"/>
    </source>
</evidence>
<dbReference type="RefSeq" id="WP_063367532.1">
    <property type="nucleotide sequence ID" value="NZ_AUYC01000021.1"/>
</dbReference>
<accession>A0A162BMY8</accession>
<feature type="chain" id="PRO_5007832058" evidence="1">
    <location>
        <begin position="27"/>
        <end position="1428"/>
    </location>
</feature>
<comment type="caution">
    <text evidence="2">The sequence shown here is derived from an EMBL/GenBank/DDBJ whole genome shotgun (WGS) entry which is preliminary data.</text>
</comment>
<gene>
    <name evidence="2" type="ORF">N473_14305</name>
</gene>
<protein>
    <submittedName>
        <fullName evidence="2">Uncharacterized protein</fullName>
    </submittedName>
</protein>
<organism evidence="2 3">
    <name type="scientific">Pseudoalteromonas luteoviolacea CPMOR-1</name>
    <dbReference type="NCBI Taxonomy" id="1365248"/>
    <lineage>
        <taxon>Bacteria</taxon>
        <taxon>Pseudomonadati</taxon>
        <taxon>Pseudomonadota</taxon>
        <taxon>Gammaproteobacteria</taxon>
        <taxon>Alteromonadales</taxon>
        <taxon>Pseudoalteromonadaceae</taxon>
        <taxon>Pseudoalteromonas</taxon>
    </lineage>
</organism>
<reference evidence="2 3" key="1">
    <citation type="submission" date="2013-07" db="EMBL/GenBank/DDBJ databases">
        <title>Comparative Genomic and Metabolomic Analysis of Twelve Strains of Pseudoalteromonas luteoviolacea.</title>
        <authorList>
            <person name="Vynne N.G."/>
            <person name="Mansson M."/>
            <person name="Gram L."/>
        </authorList>
    </citation>
    <scope>NUCLEOTIDE SEQUENCE [LARGE SCALE GENOMIC DNA]</scope>
    <source>
        <strain evidence="2 3">CPMOR-1</strain>
    </source>
</reference>
<evidence type="ECO:0000313" key="2">
    <source>
        <dbReference type="EMBL" id="KZN64493.1"/>
    </source>
</evidence>
<dbReference type="PATRIC" id="fig|1365248.3.peg.1774"/>